<dbReference type="PANTHER" id="PTHR43649:SF32">
    <property type="entry name" value="SUGAR BINDING SECRETED PROTEIN"/>
    <property type="match status" value="1"/>
</dbReference>
<accession>A0ABU0X7T7</accession>
<reference evidence="2 3" key="1">
    <citation type="submission" date="2017-06" db="EMBL/GenBank/DDBJ databases">
        <title>Cultured bacterium strain Saccharothrix yanglingensis Hhs.015.</title>
        <authorList>
            <person name="Xia Y."/>
        </authorList>
    </citation>
    <scope>NUCLEOTIDE SEQUENCE [LARGE SCALE GENOMIC DNA]</scope>
    <source>
        <strain evidence="2 3">Hhs.015</strain>
    </source>
</reference>
<comment type="caution">
    <text evidence="2">The sequence shown here is derived from an EMBL/GenBank/DDBJ whole genome shotgun (WGS) entry which is preliminary data.</text>
</comment>
<dbReference type="PANTHER" id="PTHR43649">
    <property type="entry name" value="ARABINOSE-BINDING PROTEIN-RELATED"/>
    <property type="match status" value="1"/>
</dbReference>
<dbReference type="Proteomes" id="UP001225605">
    <property type="component" value="Unassembled WGS sequence"/>
</dbReference>
<evidence type="ECO:0000313" key="2">
    <source>
        <dbReference type="EMBL" id="MDQ2588187.1"/>
    </source>
</evidence>
<dbReference type="Gene3D" id="3.40.190.10">
    <property type="entry name" value="Periplasmic binding protein-like II"/>
    <property type="match status" value="1"/>
</dbReference>
<evidence type="ECO:0000313" key="3">
    <source>
        <dbReference type="Proteomes" id="UP001225605"/>
    </source>
</evidence>
<dbReference type="SUPFAM" id="SSF53850">
    <property type="entry name" value="Periplasmic binding protein-like II"/>
    <property type="match status" value="1"/>
</dbReference>
<protein>
    <submittedName>
        <fullName evidence="2">Sugar ABC transporter substrate-binding protein</fullName>
    </submittedName>
</protein>
<dbReference type="InterPro" id="IPR006059">
    <property type="entry name" value="SBP"/>
</dbReference>
<keyword evidence="1" id="KW-0732">Signal</keyword>
<name>A0ABU0X7T7_9PSEU</name>
<organism evidence="2 3">
    <name type="scientific">Saccharothrix yanglingensis</name>
    <dbReference type="NCBI Taxonomy" id="659496"/>
    <lineage>
        <taxon>Bacteria</taxon>
        <taxon>Bacillati</taxon>
        <taxon>Actinomycetota</taxon>
        <taxon>Actinomycetes</taxon>
        <taxon>Pseudonocardiales</taxon>
        <taxon>Pseudonocardiaceae</taxon>
        <taxon>Saccharothrix</taxon>
    </lineage>
</organism>
<dbReference type="InterPro" id="IPR050490">
    <property type="entry name" value="Bact_solute-bd_prot1"/>
</dbReference>
<dbReference type="EMBL" id="NSDM01000016">
    <property type="protein sequence ID" value="MDQ2588187.1"/>
    <property type="molecule type" value="Genomic_DNA"/>
</dbReference>
<feature type="signal peptide" evidence="1">
    <location>
        <begin position="1"/>
        <end position="23"/>
    </location>
</feature>
<evidence type="ECO:0000256" key="1">
    <source>
        <dbReference type="SAM" id="SignalP"/>
    </source>
</evidence>
<keyword evidence="3" id="KW-1185">Reference proteome</keyword>
<proteinExistence type="predicted"/>
<feature type="chain" id="PRO_5046549824" evidence="1">
    <location>
        <begin position="24"/>
        <end position="428"/>
    </location>
</feature>
<dbReference type="RefSeq" id="WP_306749825.1">
    <property type="nucleotide sequence ID" value="NZ_NSDM01000016.1"/>
</dbReference>
<sequence length="428" mass="45720">MSRTSVGRTTAITAVALTATLVAACGGGGGDAGDGTVKLSIGIFSDFGFTNLIKEYQESHPGIEIEQRTVKMEQHHTQLATQLAGGRGAADIVAIEEGNIAQFRQSKDKFVNLADHGALELKDQWAAWKWNQGTTDDGKFVLGLGTDMGSLALCYRRDLFQAAGLPVEREEVGKLWPTWEKYLEVADTFTAKTPDKKFVDAAQNVYKAILDQTEEGYFAKADDGFIADSNDKVEKAFTLAASLGEKKQTGALAPFSQDWNVALKQASFATTTCPAWALALIKAGAGDEAAGKWDVAAAPGGGGNWGGSFLAVPKQGEHVKEAAELAKWLTAPEQQKRIFKETGNLPSQPAAYQDPEVTATTNEYFNSAPVGRIFGNSAENLKPTYRGTKDSVVTPVFNNALSRVETGKQSGAEAWEQAVNEAKAASAK</sequence>
<dbReference type="Pfam" id="PF13416">
    <property type="entry name" value="SBP_bac_8"/>
    <property type="match status" value="1"/>
</dbReference>
<gene>
    <name evidence="2" type="ORF">CKY47_30325</name>
</gene>
<dbReference type="PROSITE" id="PS51257">
    <property type="entry name" value="PROKAR_LIPOPROTEIN"/>
    <property type="match status" value="1"/>
</dbReference>